<dbReference type="InterPro" id="IPR005490">
    <property type="entry name" value="LD_TPept_cat_dom"/>
</dbReference>
<feature type="active site" description="Proton donor/acceptor" evidence="9">
    <location>
        <position position="91"/>
    </location>
</feature>
<proteinExistence type="inferred from homology"/>
<comment type="pathway">
    <text evidence="1 9">Cell wall biogenesis; peptidoglycan biosynthesis.</text>
</comment>
<dbReference type="PROSITE" id="PS52029">
    <property type="entry name" value="LD_TPASE"/>
    <property type="match status" value="1"/>
</dbReference>
<dbReference type="SUPFAM" id="SSF141523">
    <property type="entry name" value="L,D-transpeptidase catalytic domain-like"/>
    <property type="match status" value="1"/>
</dbReference>
<evidence type="ECO:0000256" key="6">
    <source>
        <dbReference type="ARBA" id="ARBA00022984"/>
    </source>
</evidence>
<dbReference type="CDD" id="cd16913">
    <property type="entry name" value="YkuD_like"/>
    <property type="match status" value="1"/>
</dbReference>
<dbReference type="GO" id="GO:0071972">
    <property type="term" value="F:peptidoglycan L,D-transpeptidase activity"/>
    <property type="evidence" value="ECO:0007669"/>
    <property type="project" value="TreeGrafter"/>
</dbReference>
<name>A0A428N0W1_9BACI</name>
<evidence type="ECO:0000256" key="3">
    <source>
        <dbReference type="ARBA" id="ARBA00022679"/>
    </source>
</evidence>
<dbReference type="RefSeq" id="WP_125557568.1">
    <property type="nucleotide sequence ID" value="NZ_RBVX01000018.1"/>
</dbReference>
<dbReference type="AlphaFoldDB" id="A0A428N0W1"/>
<keyword evidence="7 9" id="KW-0961">Cell wall biogenesis/degradation</keyword>
<keyword evidence="5 9" id="KW-0133">Cell shape</keyword>
<evidence type="ECO:0000313" key="12">
    <source>
        <dbReference type="Proteomes" id="UP000275076"/>
    </source>
</evidence>
<dbReference type="InterPro" id="IPR038063">
    <property type="entry name" value="Transpep_catalytic_dom"/>
</dbReference>
<reference evidence="11 12" key="1">
    <citation type="submission" date="2018-10" db="EMBL/GenBank/DDBJ databases">
        <title>Draft genome sequence of Bacillus salarius IM0101, isolated from a hypersaline soil in Inner Mongolia, China.</title>
        <authorList>
            <person name="Yamprayoonswat W."/>
            <person name="Boonvisut S."/>
            <person name="Jumpathong W."/>
            <person name="Sittihan S."/>
            <person name="Ruangsuj P."/>
            <person name="Wanthongcharoen S."/>
            <person name="Thongpramul N."/>
            <person name="Pimmason S."/>
            <person name="Yu B."/>
            <person name="Yasawong M."/>
        </authorList>
    </citation>
    <scope>NUCLEOTIDE SEQUENCE [LARGE SCALE GENOMIC DNA]</scope>
    <source>
        <strain evidence="11 12">IM0101</strain>
    </source>
</reference>
<evidence type="ECO:0000256" key="5">
    <source>
        <dbReference type="ARBA" id="ARBA00022960"/>
    </source>
</evidence>
<sequence length="161" mass="18124">MPEAGDPYIIINKQTNKLAFVTEGHIKSEYPVATGKNETLTPEGEFTITVQAIRPYYRKLDIKGGDPKNPLGTRWIGFDANNTNGRIYGIHGTNRPESIGTYVSNGCIRMKNKDVNELFEEMENGIKVWIEKSPKSLKQIAGERGVLEVPKPLYLEEDLKK</sequence>
<gene>
    <name evidence="11" type="ORF">D7Z54_17560</name>
</gene>
<dbReference type="Gene3D" id="2.40.440.10">
    <property type="entry name" value="L,D-transpeptidase catalytic domain-like"/>
    <property type="match status" value="1"/>
</dbReference>
<evidence type="ECO:0000256" key="2">
    <source>
        <dbReference type="ARBA" id="ARBA00005992"/>
    </source>
</evidence>
<dbReference type="Pfam" id="PF03734">
    <property type="entry name" value="YkuD"/>
    <property type="match status" value="1"/>
</dbReference>
<keyword evidence="3" id="KW-0808">Transferase</keyword>
<dbReference type="GO" id="GO:0071555">
    <property type="term" value="P:cell wall organization"/>
    <property type="evidence" value="ECO:0007669"/>
    <property type="project" value="UniProtKB-UniRule"/>
</dbReference>
<dbReference type="PANTHER" id="PTHR30582:SF4">
    <property type="entry name" value="L,D-TRANSPEPTIDASE YQJB-RELATED"/>
    <property type="match status" value="1"/>
</dbReference>
<evidence type="ECO:0000313" key="11">
    <source>
        <dbReference type="EMBL" id="RSL32084.1"/>
    </source>
</evidence>
<feature type="active site" description="Nucleophile" evidence="9">
    <location>
        <position position="107"/>
    </location>
</feature>
<evidence type="ECO:0000256" key="4">
    <source>
        <dbReference type="ARBA" id="ARBA00022801"/>
    </source>
</evidence>
<dbReference type="GO" id="GO:0018104">
    <property type="term" value="P:peptidoglycan-protein cross-linking"/>
    <property type="evidence" value="ECO:0007669"/>
    <property type="project" value="TreeGrafter"/>
</dbReference>
<comment type="similarity">
    <text evidence="2">Belongs to the YkuD family.</text>
</comment>
<evidence type="ECO:0000259" key="10">
    <source>
        <dbReference type="PROSITE" id="PS52029"/>
    </source>
</evidence>
<evidence type="ECO:0000256" key="7">
    <source>
        <dbReference type="ARBA" id="ARBA00023316"/>
    </source>
</evidence>
<dbReference type="GO" id="GO:0008360">
    <property type="term" value="P:regulation of cell shape"/>
    <property type="evidence" value="ECO:0007669"/>
    <property type="project" value="UniProtKB-UniRule"/>
</dbReference>
<dbReference type="PANTHER" id="PTHR30582">
    <property type="entry name" value="L,D-TRANSPEPTIDASE"/>
    <property type="match status" value="1"/>
</dbReference>
<keyword evidence="12" id="KW-1185">Reference proteome</keyword>
<organism evidence="11 12">
    <name type="scientific">Salibacterium salarium</name>
    <dbReference type="NCBI Taxonomy" id="284579"/>
    <lineage>
        <taxon>Bacteria</taxon>
        <taxon>Bacillati</taxon>
        <taxon>Bacillota</taxon>
        <taxon>Bacilli</taxon>
        <taxon>Bacillales</taxon>
        <taxon>Bacillaceae</taxon>
    </lineage>
</organism>
<evidence type="ECO:0000256" key="9">
    <source>
        <dbReference type="PROSITE-ProRule" id="PRU01373"/>
    </source>
</evidence>
<comment type="pathway">
    <text evidence="8">Glycan biosynthesis.</text>
</comment>
<dbReference type="FunFam" id="2.40.440.10:FF:000003">
    <property type="entry name" value="L,D-transpeptidase YciB"/>
    <property type="match status" value="1"/>
</dbReference>
<dbReference type="GO" id="GO:0005576">
    <property type="term" value="C:extracellular region"/>
    <property type="evidence" value="ECO:0007669"/>
    <property type="project" value="TreeGrafter"/>
</dbReference>
<dbReference type="EMBL" id="RBVX01000018">
    <property type="protein sequence ID" value="RSL32084.1"/>
    <property type="molecule type" value="Genomic_DNA"/>
</dbReference>
<evidence type="ECO:0000256" key="8">
    <source>
        <dbReference type="ARBA" id="ARBA00060592"/>
    </source>
</evidence>
<dbReference type="InterPro" id="IPR050979">
    <property type="entry name" value="LD-transpeptidase"/>
</dbReference>
<dbReference type="UniPathway" id="UPA00219"/>
<dbReference type="OrthoDB" id="9787225at2"/>
<dbReference type="Proteomes" id="UP000275076">
    <property type="component" value="Unassembled WGS sequence"/>
</dbReference>
<keyword evidence="4" id="KW-0378">Hydrolase</keyword>
<protein>
    <submittedName>
        <fullName evidence="11">L,D-transpeptidase</fullName>
    </submittedName>
</protein>
<comment type="caution">
    <text evidence="11">The sequence shown here is derived from an EMBL/GenBank/DDBJ whole genome shotgun (WGS) entry which is preliminary data.</text>
</comment>
<feature type="domain" description="L,D-TPase catalytic" evidence="10">
    <location>
        <begin position="7"/>
        <end position="131"/>
    </location>
</feature>
<evidence type="ECO:0000256" key="1">
    <source>
        <dbReference type="ARBA" id="ARBA00004752"/>
    </source>
</evidence>
<keyword evidence="6 9" id="KW-0573">Peptidoglycan synthesis</keyword>
<accession>A0A428N0W1</accession>
<dbReference type="GO" id="GO:0016740">
    <property type="term" value="F:transferase activity"/>
    <property type="evidence" value="ECO:0007669"/>
    <property type="project" value="UniProtKB-KW"/>
</dbReference>